<name>A0A017TB69_9BACT</name>
<dbReference type="PANTHER" id="PTHR24422:SF27">
    <property type="entry name" value="PROTEIN-GLUTAMATE O-METHYLTRANSFERASE"/>
    <property type="match status" value="1"/>
</dbReference>
<keyword evidence="5" id="KW-1185">Reference proteome</keyword>
<keyword evidence="4" id="KW-0489">Methyltransferase</keyword>
<evidence type="ECO:0000256" key="1">
    <source>
        <dbReference type="SAM" id="Coils"/>
    </source>
</evidence>
<dbReference type="SUPFAM" id="SSF55785">
    <property type="entry name" value="PYP-like sensor domain (PAS domain)"/>
    <property type="match status" value="1"/>
</dbReference>
<sequence>MFPAILRNRVHDTPLRVWVPACGTGERVYALAMDLVESMEKLGVSYPVRIYATDADEQVVAKARAGRYSADSLSEMPPERLRRFFTTSTHGVEIRHTIRDLCVFATHDLAHDAPYTKLDLIDCSALTGPSGEELLARALPRLHHALTASGVLVCDDDTTAPGHTSLFRPLDRKRGVFTKPPSAGRLPEGVSPTFARGRSLPLPQPLNGPTEDRDPRGAIQEAHRILMVRYAPSGVIVGPDQQVLQFLGATGPYLESPPGEPSHHIFEIVRGWLTAALGASLERARESGQCVRIGPISPPEGFALSPVIVEAIPLRAHESDDAAAPPEPYHLVLFEAQKGGEATEPLVAPPPGNDLPEAPAAPDVSPSVRQMAKIRRELQMSRESMQSLIEELTATNEELQASNEELLASNEELQELADTLDTTREELQSTHCEVVVLNQELARKNREINQLSTEIGSVFDTTDQALVLVGADLRVIRFSRAAAEMVGLTAESIGGFLGALSLNLPTAPLERRISDVIDTLEGFEGEVQDHGGRWYGLRVQPCRASGGMLVGALLQLTDLDLLQQSLERALGRIRGEARRPPDASP</sequence>
<dbReference type="InterPro" id="IPR050903">
    <property type="entry name" value="Bact_Chemotaxis_MeTrfase"/>
</dbReference>
<dbReference type="STRING" id="1192034.CAP_2347"/>
<evidence type="ECO:0000313" key="4">
    <source>
        <dbReference type="EMBL" id="EYF06157.1"/>
    </source>
</evidence>
<accession>A0A017TB69</accession>
<dbReference type="AlphaFoldDB" id="A0A017TB69"/>
<keyword evidence="1" id="KW-0175">Coiled coil</keyword>
<dbReference type="Proteomes" id="UP000019678">
    <property type="component" value="Unassembled WGS sequence"/>
</dbReference>
<proteinExistence type="predicted"/>
<reference evidence="4 5" key="1">
    <citation type="submission" date="2013-05" db="EMBL/GenBank/DDBJ databases">
        <title>Genome assembly of Chondromyces apiculatus DSM 436.</title>
        <authorList>
            <person name="Sharma G."/>
            <person name="Khatri I."/>
            <person name="Kaur C."/>
            <person name="Mayilraj S."/>
            <person name="Subramanian S."/>
        </authorList>
    </citation>
    <scope>NUCLEOTIDE SEQUENCE [LARGE SCALE GENOMIC DNA]</scope>
    <source>
        <strain evidence="4 5">DSM 436</strain>
    </source>
</reference>
<evidence type="ECO:0000259" key="3">
    <source>
        <dbReference type="PROSITE" id="PS50123"/>
    </source>
</evidence>
<dbReference type="PANTHER" id="PTHR24422">
    <property type="entry name" value="CHEMOTAXIS PROTEIN METHYLTRANSFERASE"/>
    <property type="match status" value="1"/>
</dbReference>
<dbReference type="InterPro" id="IPR022642">
    <property type="entry name" value="CheR_C"/>
</dbReference>
<gene>
    <name evidence="4" type="ORF">CAP_2347</name>
</gene>
<dbReference type="eggNOG" id="COG1352">
    <property type="taxonomic scope" value="Bacteria"/>
</dbReference>
<organism evidence="4 5">
    <name type="scientific">Chondromyces apiculatus DSM 436</name>
    <dbReference type="NCBI Taxonomy" id="1192034"/>
    <lineage>
        <taxon>Bacteria</taxon>
        <taxon>Pseudomonadati</taxon>
        <taxon>Myxococcota</taxon>
        <taxon>Polyangia</taxon>
        <taxon>Polyangiales</taxon>
        <taxon>Polyangiaceae</taxon>
        <taxon>Chondromyces</taxon>
    </lineage>
</organism>
<feature type="coiled-coil region" evidence="1">
    <location>
        <begin position="371"/>
        <end position="454"/>
    </location>
</feature>
<evidence type="ECO:0000256" key="2">
    <source>
        <dbReference type="SAM" id="MobiDB-lite"/>
    </source>
</evidence>
<dbReference type="GO" id="GO:0008757">
    <property type="term" value="F:S-adenosylmethionine-dependent methyltransferase activity"/>
    <property type="evidence" value="ECO:0007669"/>
    <property type="project" value="InterPro"/>
</dbReference>
<keyword evidence="4" id="KW-0808">Transferase</keyword>
<protein>
    <submittedName>
        <fullName evidence="4">Chemotaxis protein methyltransferase CheR</fullName>
    </submittedName>
</protein>
<dbReference type="InterPro" id="IPR029063">
    <property type="entry name" value="SAM-dependent_MTases_sf"/>
</dbReference>
<dbReference type="Gene3D" id="3.40.50.150">
    <property type="entry name" value="Vaccinia Virus protein VP39"/>
    <property type="match status" value="1"/>
</dbReference>
<feature type="region of interest" description="Disordered" evidence="2">
    <location>
        <begin position="177"/>
        <end position="215"/>
    </location>
</feature>
<dbReference type="Gene3D" id="3.30.450.20">
    <property type="entry name" value="PAS domain"/>
    <property type="match status" value="1"/>
</dbReference>
<feature type="region of interest" description="Disordered" evidence="2">
    <location>
        <begin position="342"/>
        <end position="367"/>
    </location>
</feature>
<evidence type="ECO:0000313" key="5">
    <source>
        <dbReference type="Proteomes" id="UP000019678"/>
    </source>
</evidence>
<dbReference type="PRINTS" id="PR00996">
    <property type="entry name" value="CHERMTFRASE"/>
</dbReference>
<comment type="caution">
    <text evidence="4">The sequence shown here is derived from an EMBL/GenBank/DDBJ whole genome shotgun (WGS) entry which is preliminary data.</text>
</comment>
<feature type="domain" description="CheR-type methyltransferase" evidence="3">
    <location>
        <begin position="1"/>
        <end position="153"/>
    </location>
</feature>
<dbReference type="EMBL" id="ASRX01000018">
    <property type="protein sequence ID" value="EYF06157.1"/>
    <property type="molecule type" value="Genomic_DNA"/>
</dbReference>
<dbReference type="GO" id="GO:0032259">
    <property type="term" value="P:methylation"/>
    <property type="evidence" value="ECO:0007669"/>
    <property type="project" value="UniProtKB-KW"/>
</dbReference>
<dbReference type="Pfam" id="PF01739">
    <property type="entry name" value="CheR"/>
    <property type="match status" value="1"/>
</dbReference>
<dbReference type="Pfam" id="PF13596">
    <property type="entry name" value="PAS_10"/>
    <property type="match status" value="1"/>
</dbReference>
<dbReference type="PROSITE" id="PS50123">
    <property type="entry name" value="CHER"/>
    <property type="match status" value="1"/>
</dbReference>
<dbReference type="SUPFAM" id="SSF53335">
    <property type="entry name" value="S-adenosyl-L-methionine-dependent methyltransferases"/>
    <property type="match status" value="1"/>
</dbReference>
<dbReference type="InterPro" id="IPR035965">
    <property type="entry name" value="PAS-like_dom_sf"/>
</dbReference>
<dbReference type="SMART" id="SM00138">
    <property type="entry name" value="MeTrc"/>
    <property type="match status" value="1"/>
</dbReference>
<dbReference type="InterPro" id="IPR000780">
    <property type="entry name" value="CheR_MeTrfase"/>
</dbReference>